<dbReference type="InterPro" id="IPR001611">
    <property type="entry name" value="Leu-rich_rpt"/>
</dbReference>
<dbReference type="PANTHER" id="PTHR24113:SF12">
    <property type="entry name" value="RAN GTPASE-ACTIVATING PROTEIN 1"/>
    <property type="match status" value="1"/>
</dbReference>
<dbReference type="GO" id="GO:0031267">
    <property type="term" value="F:small GTPase binding"/>
    <property type="evidence" value="ECO:0007669"/>
    <property type="project" value="TreeGrafter"/>
</dbReference>
<keyword evidence="3" id="KW-0677">Repeat</keyword>
<dbReference type="GO" id="GO:0048471">
    <property type="term" value="C:perinuclear region of cytoplasm"/>
    <property type="evidence" value="ECO:0007669"/>
    <property type="project" value="TreeGrafter"/>
</dbReference>
<dbReference type="AlphaFoldDB" id="A0A7S4NVR2"/>
<dbReference type="Gene3D" id="3.80.10.10">
    <property type="entry name" value="Ribonuclease Inhibitor"/>
    <property type="match status" value="3"/>
</dbReference>
<dbReference type="GO" id="GO:0005634">
    <property type="term" value="C:nucleus"/>
    <property type="evidence" value="ECO:0007669"/>
    <property type="project" value="TreeGrafter"/>
</dbReference>
<organism evidence="5">
    <name type="scientific">Guillardia theta</name>
    <name type="common">Cryptophyte</name>
    <name type="synonym">Cryptomonas phi</name>
    <dbReference type="NCBI Taxonomy" id="55529"/>
    <lineage>
        <taxon>Eukaryota</taxon>
        <taxon>Cryptophyceae</taxon>
        <taxon>Pyrenomonadales</taxon>
        <taxon>Geminigeraceae</taxon>
        <taxon>Guillardia</taxon>
    </lineage>
</organism>
<dbReference type="SUPFAM" id="SSF52047">
    <property type="entry name" value="RNI-like"/>
    <property type="match status" value="2"/>
</dbReference>
<evidence type="ECO:0000256" key="3">
    <source>
        <dbReference type="ARBA" id="ARBA00022737"/>
    </source>
</evidence>
<name>A0A7S4NVR2_GUITH</name>
<evidence type="ECO:0000313" key="5">
    <source>
        <dbReference type="EMBL" id="CAE2311690.1"/>
    </source>
</evidence>
<dbReference type="InterPro" id="IPR027038">
    <property type="entry name" value="RanGap"/>
</dbReference>
<dbReference type="GO" id="GO:0006913">
    <property type="term" value="P:nucleocytoplasmic transport"/>
    <property type="evidence" value="ECO:0007669"/>
    <property type="project" value="TreeGrafter"/>
</dbReference>
<keyword evidence="2" id="KW-0433">Leucine-rich repeat</keyword>
<dbReference type="EMBL" id="HBKN01028147">
    <property type="protein sequence ID" value="CAE2311690.1"/>
    <property type="molecule type" value="Transcribed_RNA"/>
</dbReference>
<evidence type="ECO:0000256" key="1">
    <source>
        <dbReference type="ARBA" id="ARBA00022468"/>
    </source>
</evidence>
<dbReference type="GO" id="GO:0005829">
    <property type="term" value="C:cytosol"/>
    <property type="evidence" value="ECO:0007669"/>
    <property type="project" value="TreeGrafter"/>
</dbReference>
<evidence type="ECO:0000256" key="2">
    <source>
        <dbReference type="ARBA" id="ARBA00022614"/>
    </source>
</evidence>
<dbReference type="SMART" id="SM00368">
    <property type="entry name" value="LRR_RI"/>
    <property type="match status" value="8"/>
</dbReference>
<dbReference type="GO" id="GO:0005096">
    <property type="term" value="F:GTPase activator activity"/>
    <property type="evidence" value="ECO:0007669"/>
    <property type="project" value="UniProtKB-KW"/>
</dbReference>
<accession>A0A7S4NVR2</accession>
<evidence type="ECO:0000256" key="4">
    <source>
        <dbReference type="SAM" id="MobiDB-lite"/>
    </source>
</evidence>
<sequence>MQRQDNLHSRLSSIRLTWRQGGVKSPHPDKQPWRNPLARFPPVSTRRVEQVAVYESPAESSKKKWLKEEDDMKSLGENSFSSSFELPDLLGGQNSRSSLDTYTDSRSSPFKYKSPSLIRRIRHELTSPENLEAIASSFTARKLELVDIENQYQEIKRRIQKTLKSSSTVNKDHFDQETLNFLKMTLNQLIQQRALKQDNLASELTVLRETIKAHQMTDDCESQLRDVWNMSDESLIEEFQDSPLRDVVKPPAIIKTLQREIKRLCDVAEVPLIKKSPNQSIHRRQVETVETSRKKSEEPLLFRNTSGSDPAASPRRWLFKKYSTSPYVVIPPNTLVVRTGNRLELSLLSDFCYGLSSQNSIQSLDISNNWITSEGTRRYFAQAIKTCTFLQTLILAKNDIRYSGMIALSQSLKELTGLTHLSLADNQIGDAGVEVLALSTPALSMLKYLDLSLNKISSNGLVPLGQGLKEITSLQGLELSGNIRQYSYQSSDGPDFLKKLQWIVSDVGALPSLTYLGIASNSFLLGGSRALVNILTERRSTLVELDIGGRCGAYNRIGSEGIKALMAGFFWTPLTTLDLSNNDLGSDGIKSFATAFSIHTTLLSLNLKGNHMGFHGMRSLVGMLVKHSRLTRLDVSDNNLGSRSIYAFSEAIGALELVSQLSISSNPVLETHLDISQIEYEGLQRFVEVLKTSSYRTHLISLDVQKIDLDKRGRQMITSVVITNTCLRILNGINLEKKNVNILPQNMENYEALFAAQIISKLDLKKVEDSPCTSIDLSGCGLNEFPSVLFRLKNLREIQLGENNFRKVPTKGLLEKTKEGKYLWIRPNLAKLNLKGCHNLIHPPKYLADDNTKDVIEYLKQCKVKNDRFRLSLILIGENDDAKDLLISKLKNHSSVCEYGTNGQVVAKAPQEETAYPREVQWTPEFSNMYKFSLMKLSGAARFATCRQFMLVQDAVYCYVLSCSGSLETKVSMWSNLDSLAESMTQCVILFALVVESEDDEEEVLRRYEIVKSYVSAWRMRKESFKLLEAEVVYLSSMSSHWDEFCNKIQVSTMSCLFD</sequence>
<proteinExistence type="predicted"/>
<dbReference type="Pfam" id="PF13516">
    <property type="entry name" value="LRR_6"/>
    <property type="match status" value="6"/>
</dbReference>
<protein>
    <submittedName>
        <fullName evidence="5">Uncharacterized protein</fullName>
    </submittedName>
</protein>
<keyword evidence="1" id="KW-0343">GTPase activation</keyword>
<feature type="region of interest" description="Disordered" evidence="4">
    <location>
        <begin position="1"/>
        <end position="41"/>
    </location>
</feature>
<dbReference type="PANTHER" id="PTHR24113">
    <property type="entry name" value="RAN GTPASE-ACTIVATING PROTEIN 1"/>
    <property type="match status" value="1"/>
</dbReference>
<reference evidence="5" key="1">
    <citation type="submission" date="2021-01" db="EMBL/GenBank/DDBJ databases">
        <authorList>
            <person name="Corre E."/>
            <person name="Pelletier E."/>
            <person name="Niang G."/>
            <person name="Scheremetjew M."/>
            <person name="Finn R."/>
            <person name="Kale V."/>
            <person name="Holt S."/>
            <person name="Cochrane G."/>
            <person name="Meng A."/>
            <person name="Brown T."/>
            <person name="Cohen L."/>
        </authorList>
    </citation>
    <scope>NUCLEOTIDE SEQUENCE</scope>
    <source>
        <strain evidence="5">CCMP 2712</strain>
    </source>
</reference>
<gene>
    <name evidence="5" type="ORF">GTHE00462_LOCUS21776</name>
</gene>
<dbReference type="InterPro" id="IPR032675">
    <property type="entry name" value="LRR_dom_sf"/>
</dbReference>